<keyword evidence="2" id="KW-1185">Reference proteome</keyword>
<organism evidence="1 2">
    <name type="scientific">Cannabis sativa</name>
    <name type="common">Hemp</name>
    <name type="synonym">Marijuana</name>
    <dbReference type="NCBI Taxonomy" id="3483"/>
    <lineage>
        <taxon>Eukaryota</taxon>
        <taxon>Viridiplantae</taxon>
        <taxon>Streptophyta</taxon>
        <taxon>Embryophyta</taxon>
        <taxon>Tracheophyta</taxon>
        <taxon>Spermatophyta</taxon>
        <taxon>Magnoliopsida</taxon>
        <taxon>eudicotyledons</taxon>
        <taxon>Gunneridae</taxon>
        <taxon>Pentapetalae</taxon>
        <taxon>rosids</taxon>
        <taxon>fabids</taxon>
        <taxon>Rosales</taxon>
        <taxon>Cannabaceae</taxon>
        <taxon>Cannabis</taxon>
    </lineage>
</organism>
<evidence type="ECO:0000313" key="1">
    <source>
        <dbReference type="EnsemblPlants" id="cds.evm.model.03.1164"/>
    </source>
</evidence>
<reference evidence="1" key="1">
    <citation type="submission" date="2018-11" db="EMBL/GenBank/DDBJ databases">
        <authorList>
            <person name="Grassa J C."/>
        </authorList>
    </citation>
    <scope>NUCLEOTIDE SEQUENCE [LARGE SCALE GENOMIC DNA]</scope>
</reference>
<dbReference type="AlphaFoldDB" id="A0A803P483"/>
<dbReference type="EnsemblPlants" id="evm.model.03.1164">
    <property type="protein sequence ID" value="cds.evm.model.03.1164"/>
    <property type="gene ID" value="evm.TU.03.1164"/>
</dbReference>
<proteinExistence type="predicted"/>
<dbReference type="Gramene" id="evm.model.03.1164">
    <property type="protein sequence ID" value="cds.evm.model.03.1164"/>
    <property type="gene ID" value="evm.TU.03.1164"/>
</dbReference>
<protein>
    <submittedName>
        <fullName evidence="1">Uncharacterized protein</fullName>
    </submittedName>
</protein>
<accession>A0A803P483</accession>
<sequence>MGIMVGRVDSKNTPRMMSPYEIVLGAREERYSMLFRVEILKKGWTVNGGNPVMGREGDIIPITNFPNKAFAKEVSTSKKASLGDGRIMTFGSV</sequence>
<dbReference type="Proteomes" id="UP000596661">
    <property type="component" value="Chromosome 3"/>
</dbReference>
<evidence type="ECO:0000313" key="2">
    <source>
        <dbReference type="Proteomes" id="UP000596661"/>
    </source>
</evidence>
<dbReference type="EMBL" id="UZAU01000287">
    <property type="status" value="NOT_ANNOTATED_CDS"/>
    <property type="molecule type" value="Genomic_DNA"/>
</dbReference>
<name>A0A803P483_CANSA</name>
<reference evidence="1" key="2">
    <citation type="submission" date="2021-03" db="UniProtKB">
        <authorList>
            <consortium name="EnsemblPlants"/>
        </authorList>
    </citation>
    <scope>IDENTIFICATION</scope>
</reference>